<feature type="compositionally biased region" description="Basic and acidic residues" evidence="5">
    <location>
        <begin position="414"/>
        <end position="427"/>
    </location>
</feature>
<dbReference type="FunFam" id="3.10.450.80:FF:000001">
    <property type="entry name" value="60S ribosomal protein L44"/>
    <property type="match status" value="1"/>
</dbReference>
<feature type="region of interest" description="Disordered" evidence="5">
    <location>
        <begin position="381"/>
        <end position="427"/>
    </location>
</feature>
<dbReference type="PROSITE" id="PS01172">
    <property type="entry name" value="RIBOSOMAL_L44E"/>
    <property type="match status" value="1"/>
</dbReference>
<evidence type="ECO:0000256" key="5">
    <source>
        <dbReference type="SAM" id="MobiDB-lite"/>
    </source>
</evidence>
<organism evidence="6 7">
    <name type="scientific">Mitosporidium daphniae</name>
    <dbReference type="NCBI Taxonomy" id="1485682"/>
    <lineage>
        <taxon>Eukaryota</taxon>
        <taxon>Fungi</taxon>
        <taxon>Fungi incertae sedis</taxon>
        <taxon>Microsporidia</taxon>
        <taxon>Mitosporidium</taxon>
    </lineage>
</organism>
<dbReference type="HOGENOM" id="CLU_312615_0_0_1"/>
<dbReference type="SUPFAM" id="SSF57829">
    <property type="entry name" value="Zn-binding ribosomal proteins"/>
    <property type="match status" value="1"/>
</dbReference>
<dbReference type="Pfam" id="PF00935">
    <property type="entry name" value="Ribosomal_L44"/>
    <property type="match status" value="1"/>
</dbReference>
<sequence>MVNIPKARNTFCKRCRMHKPHKVSQYKKGKDSVHVQGKRRYDRKQAGFGGQTKPAKTTKKIVLRLECTVCKHKNQLALKRCKHFELGGDKKTKLMVGCWQNAPADISCWATSPQSDSNPWDVANANEVACTSLEGSAPSSELNLEKLPTSKSNCQRRIASSPGPSRANKNCISSFLSRTAKSERNDDTVTEILQESPNTKLMVKDTFVNYSVLERPTCDGLHWNHHSKRGSFITNSSEHTARANAQGYLAHEYGDPRMLDNRYYATIQNGRDCDQIIHNNRPKADISLKIASDRTESHCFSSRARSFKDPSTYRGVSNQRVPALYHGNSPAHDGNFVCSRSKSSTPCNGELKAITANSTADVDGGGLDYVSAAHDFDLFAPIPSSRHLSNSKPDNFEPYTRVKPDHVSSRRNRDKTGQHPTRTDSFHTRERAIIPDSEKFIGSFRSENRSESPLCRIKPHDSDLSRGTKRKREGPFDNIENTRFNCAEPKDNSLWGMQEMKDKKPVDFFSTDFSSSVNLMKTSNPVDEFVLLEGKKSKSKFGWNVLDGNNSSDSTDLRQADCQMSLPQPSGSKTFLSDDWGAADSHSSWGAADSHSSWGADLKQTSGHSRKSKFHSIKDDKENLARDLPSSKRVDTLKQKSSWSSISDRSNMTVLTGLSNEKENVSNMAPESELASKLAKSHDASKNAVSGWDNIPGWGEPIDNIPGWEEFRETLQNTPKPSKSTSTPTKSMLLPSQADFGGKVNCSEHIFPSSKPIASSSGLSPKRLLKLEKLTSQFLKLISKVMETGSRASIKDCGDPVLEELFFEASLKAIETKGLNKHLVDPFYDKLHLLYLINEIFIAQSEAFGGVLAFNLTARCSFISVIAKRIFHIAFDEAASSRDAKLVLVKQRHFGPYFLESLFSLDEDHMRENLLQQAQEETFLPQRDIPLLQDDLFD</sequence>
<dbReference type="RefSeq" id="XP_013238146.1">
    <property type="nucleotide sequence ID" value="XM_013382692.1"/>
</dbReference>
<dbReference type="InterPro" id="IPR011332">
    <property type="entry name" value="Ribosomal_zn-bd"/>
</dbReference>
<protein>
    <submittedName>
        <fullName evidence="6">60S ribosomal protein L44</fullName>
    </submittedName>
</protein>
<dbReference type="OrthoDB" id="2967263at2759"/>
<dbReference type="Gene3D" id="3.10.450.80">
    <property type="match status" value="1"/>
</dbReference>
<dbReference type="InterPro" id="IPR053708">
    <property type="entry name" value="Ribosomal_LSU_eL42"/>
</dbReference>
<accession>A0A098VRK3</accession>
<comment type="caution">
    <text evidence="6">The sequence shown here is derived from an EMBL/GenBank/DDBJ whole genome shotgun (WGS) entry which is preliminary data.</text>
</comment>
<keyword evidence="7" id="KW-1185">Reference proteome</keyword>
<dbReference type="VEuPathDB" id="MicrosporidiaDB:DI09_29p90"/>
<keyword evidence="2 4" id="KW-0689">Ribosomal protein</keyword>
<evidence type="ECO:0000256" key="4">
    <source>
        <dbReference type="RuleBase" id="RU000666"/>
    </source>
</evidence>
<evidence type="ECO:0000313" key="7">
    <source>
        <dbReference type="Proteomes" id="UP000029725"/>
    </source>
</evidence>
<name>A0A098VRK3_9MICR</name>
<feature type="region of interest" description="Disordered" evidence="5">
    <location>
        <begin position="591"/>
        <end position="625"/>
    </location>
</feature>
<dbReference type="GO" id="GO:0003735">
    <property type="term" value="F:structural constituent of ribosome"/>
    <property type="evidence" value="ECO:0007669"/>
    <property type="project" value="InterPro"/>
</dbReference>
<evidence type="ECO:0000256" key="2">
    <source>
        <dbReference type="ARBA" id="ARBA00022980"/>
    </source>
</evidence>
<dbReference type="EMBL" id="JMKJ01000221">
    <property type="protein sequence ID" value="KGG51688.1"/>
    <property type="molecule type" value="Genomic_DNA"/>
</dbReference>
<feature type="compositionally biased region" description="Basic and acidic residues" evidence="5">
    <location>
        <begin position="616"/>
        <end position="625"/>
    </location>
</feature>
<feature type="region of interest" description="Disordered" evidence="5">
    <location>
        <begin position="28"/>
        <end position="53"/>
    </location>
</feature>
<feature type="region of interest" description="Disordered" evidence="5">
    <location>
        <begin position="451"/>
        <end position="477"/>
    </location>
</feature>
<dbReference type="PANTHER" id="PTHR10369">
    <property type="entry name" value="60S RIBOSOMAL PROTEIN L36A/L44"/>
    <property type="match status" value="1"/>
</dbReference>
<dbReference type="GeneID" id="25259434"/>
<proteinExistence type="inferred from homology"/>
<evidence type="ECO:0000256" key="3">
    <source>
        <dbReference type="ARBA" id="ARBA00023274"/>
    </source>
</evidence>
<evidence type="ECO:0000256" key="1">
    <source>
        <dbReference type="ARBA" id="ARBA00009364"/>
    </source>
</evidence>
<evidence type="ECO:0000313" key="6">
    <source>
        <dbReference type="EMBL" id="KGG51688.1"/>
    </source>
</evidence>
<dbReference type="GO" id="GO:0005840">
    <property type="term" value="C:ribosome"/>
    <property type="evidence" value="ECO:0007669"/>
    <property type="project" value="UniProtKB-KW"/>
</dbReference>
<dbReference type="GO" id="GO:1990904">
    <property type="term" value="C:ribonucleoprotein complex"/>
    <property type="evidence" value="ECO:0007669"/>
    <property type="project" value="UniProtKB-KW"/>
</dbReference>
<dbReference type="Proteomes" id="UP000029725">
    <property type="component" value="Unassembled WGS sequence"/>
</dbReference>
<dbReference type="InterPro" id="IPR000552">
    <property type="entry name" value="Ribosomal_eL44"/>
</dbReference>
<keyword evidence="3 4" id="KW-0687">Ribonucleoprotein</keyword>
<comment type="similarity">
    <text evidence="1 4">Belongs to the eukaryotic ribosomal protein eL42 family.</text>
</comment>
<dbReference type="AlphaFoldDB" id="A0A098VRK3"/>
<gene>
    <name evidence="6" type="ORF">DI09_29p90</name>
</gene>
<reference evidence="6 7" key="1">
    <citation type="submission" date="2014-04" db="EMBL/GenBank/DDBJ databases">
        <title>A new species of microsporidia sheds light on the evolution of extreme parasitism.</title>
        <authorList>
            <person name="Haag K.L."/>
            <person name="James T.Y."/>
            <person name="Larsson R."/>
            <person name="Schaer T.M."/>
            <person name="Refardt D."/>
            <person name="Pombert J.-F."/>
            <person name="Ebert D."/>
        </authorList>
    </citation>
    <scope>NUCLEOTIDE SEQUENCE [LARGE SCALE GENOMIC DNA]</scope>
    <source>
        <strain evidence="6 7">UGP3</strain>
        <tissue evidence="6">Spores</tissue>
    </source>
</reference>
<dbReference type="GO" id="GO:0006412">
    <property type="term" value="P:translation"/>
    <property type="evidence" value="ECO:0007669"/>
    <property type="project" value="InterPro"/>
</dbReference>